<dbReference type="EMBL" id="JAGVWF010000083">
    <property type="protein sequence ID" value="MBS3059848.1"/>
    <property type="molecule type" value="Genomic_DNA"/>
</dbReference>
<feature type="non-terminal residue" evidence="2">
    <location>
        <position position="106"/>
    </location>
</feature>
<name>A0A8T4KXK7_9ARCH</name>
<protein>
    <submittedName>
        <fullName evidence="2">Uncharacterized protein</fullName>
    </submittedName>
</protein>
<organism evidence="2 3">
    <name type="scientific">Candidatus Iainarchaeum sp</name>
    <dbReference type="NCBI Taxonomy" id="3101447"/>
    <lineage>
        <taxon>Archaea</taxon>
        <taxon>Candidatus Iainarchaeota</taxon>
        <taxon>Candidatus Iainarchaeia</taxon>
        <taxon>Candidatus Iainarchaeales</taxon>
        <taxon>Candidatus Iainarchaeaceae</taxon>
        <taxon>Candidatus Iainarchaeum</taxon>
    </lineage>
</organism>
<reference evidence="2" key="1">
    <citation type="submission" date="2021-03" db="EMBL/GenBank/DDBJ databases">
        <authorList>
            <person name="Jaffe A."/>
        </authorList>
    </citation>
    <scope>NUCLEOTIDE SEQUENCE</scope>
    <source>
        <strain evidence="2">RIFCSPHIGHO2_01_FULL_GW2011_AR10_43_9</strain>
    </source>
</reference>
<dbReference type="Proteomes" id="UP000683213">
    <property type="component" value="Unassembled WGS sequence"/>
</dbReference>
<proteinExistence type="predicted"/>
<keyword evidence="1" id="KW-0812">Transmembrane</keyword>
<evidence type="ECO:0000313" key="3">
    <source>
        <dbReference type="Proteomes" id="UP000683213"/>
    </source>
</evidence>
<evidence type="ECO:0000313" key="2">
    <source>
        <dbReference type="EMBL" id="MBS3059848.1"/>
    </source>
</evidence>
<feature type="transmembrane region" description="Helical" evidence="1">
    <location>
        <begin position="83"/>
        <end position="102"/>
    </location>
</feature>
<gene>
    <name evidence="2" type="ORF">J4224_05505</name>
</gene>
<sequence>MEEQKKKSLLERIDKKELFFVLLIFLLAFGVRGHLMRYDLPFGFDPYFHARVAGYVAETFTIPQYDWLGYYQLENPDMPKTGAFFWFFTAILYKIFTLGAAFNKEL</sequence>
<accession>A0A8T4KXK7</accession>
<dbReference type="AlphaFoldDB" id="A0A8T4KXK7"/>
<comment type="caution">
    <text evidence="2">The sequence shown here is derived from an EMBL/GenBank/DDBJ whole genome shotgun (WGS) entry which is preliminary data.</text>
</comment>
<evidence type="ECO:0000256" key="1">
    <source>
        <dbReference type="SAM" id="Phobius"/>
    </source>
</evidence>
<keyword evidence="1" id="KW-0472">Membrane</keyword>
<keyword evidence="1" id="KW-1133">Transmembrane helix</keyword>
<reference evidence="2" key="2">
    <citation type="submission" date="2021-05" db="EMBL/GenBank/DDBJ databases">
        <title>Protein family content uncovers lineage relationships and bacterial pathway maintenance mechanisms in DPANN archaea.</title>
        <authorList>
            <person name="Castelle C.J."/>
            <person name="Meheust R."/>
            <person name="Jaffe A.L."/>
            <person name="Seitz K."/>
            <person name="Gong X."/>
            <person name="Baker B.J."/>
            <person name="Banfield J.F."/>
        </authorList>
    </citation>
    <scope>NUCLEOTIDE SEQUENCE</scope>
    <source>
        <strain evidence="2">RIFCSPHIGHO2_01_FULL_GW2011_AR10_43_9</strain>
    </source>
</reference>